<organism evidence="5 6">
    <name type="scientific">Blautia stercoris</name>
    <dbReference type="NCBI Taxonomy" id="871664"/>
    <lineage>
        <taxon>Bacteria</taxon>
        <taxon>Bacillati</taxon>
        <taxon>Bacillota</taxon>
        <taxon>Clostridia</taxon>
        <taxon>Lachnospirales</taxon>
        <taxon>Lachnospiraceae</taxon>
        <taxon>Blautia</taxon>
    </lineage>
</organism>
<dbReference type="RefSeq" id="WP_117457609.1">
    <property type="nucleotide sequence ID" value="NZ_JACRTP010000008.1"/>
</dbReference>
<dbReference type="InterPro" id="IPR050555">
    <property type="entry name" value="Bact_Solute-Bind_Prot2"/>
</dbReference>
<evidence type="ECO:0000259" key="4">
    <source>
        <dbReference type="Pfam" id="PF13407"/>
    </source>
</evidence>
<keyword evidence="3" id="KW-1133">Transmembrane helix</keyword>
<comment type="subcellular location">
    <subcellularLocation>
        <location evidence="1">Cell envelope</location>
    </subcellularLocation>
</comment>
<dbReference type="InterPro" id="IPR028082">
    <property type="entry name" value="Peripla_BP_I"/>
</dbReference>
<keyword evidence="3" id="KW-0812">Transmembrane</keyword>
<proteinExistence type="inferred from homology"/>
<evidence type="ECO:0000256" key="1">
    <source>
        <dbReference type="ARBA" id="ARBA00004196"/>
    </source>
</evidence>
<keyword evidence="3" id="KW-0472">Membrane</keyword>
<dbReference type="EMBL" id="JACRTP010000008">
    <property type="protein sequence ID" value="MBC8629823.1"/>
    <property type="molecule type" value="Genomic_DNA"/>
</dbReference>
<dbReference type="PANTHER" id="PTHR30036:SF7">
    <property type="entry name" value="ABC TRANSPORTER PERIPLASMIC-BINDING PROTEIN YPHF"/>
    <property type="match status" value="1"/>
</dbReference>
<evidence type="ECO:0000313" key="6">
    <source>
        <dbReference type="Proteomes" id="UP000661649"/>
    </source>
</evidence>
<keyword evidence="6" id="KW-1185">Reference proteome</keyword>
<gene>
    <name evidence="5" type="ORF">H8712_14650</name>
</gene>
<reference evidence="5 6" key="1">
    <citation type="submission" date="2020-08" db="EMBL/GenBank/DDBJ databases">
        <title>Genome public.</title>
        <authorList>
            <person name="Liu C."/>
            <person name="Sun Q."/>
        </authorList>
    </citation>
    <scope>NUCLEOTIDE SEQUENCE [LARGE SCALE GENOMIC DNA]</scope>
    <source>
        <strain evidence="5 6">3_YM_SP_D4_24.mj</strain>
    </source>
</reference>
<dbReference type="Gene3D" id="3.40.50.2300">
    <property type="match status" value="2"/>
</dbReference>
<evidence type="ECO:0000313" key="5">
    <source>
        <dbReference type="EMBL" id="MBC8629823.1"/>
    </source>
</evidence>
<feature type="domain" description="Periplasmic binding protein" evidence="4">
    <location>
        <begin position="38"/>
        <end position="279"/>
    </location>
</feature>
<feature type="transmembrane region" description="Helical" evidence="3">
    <location>
        <begin position="7"/>
        <end position="27"/>
    </location>
</feature>
<name>A0ABR7PER4_9FIRM</name>
<protein>
    <submittedName>
        <fullName evidence="5">Substrate-binding domain-containing protein</fullName>
    </submittedName>
</protein>
<dbReference type="Proteomes" id="UP000661649">
    <property type="component" value="Unassembled WGS sequence"/>
</dbReference>
<evidence type="ECO:0000256" key="2">
    <source>
        <dbReference type="ARBA" id="ARBA00007639"/>
    </source>
</evidence>
<dbReference type="SUPFAM" id="SSF53822">
    <property type="entry name" value="Periplasmic binding protein-like I"/>
    <property type="match status" value="1"/>
</dbReference>
<dbReference type="Pfam" id="PF13407">
    <property type="entry name" value="Peripla_BP_4"/>
    <property type="match status" value="1"/>
</dbReference>
<accession>A0ABR7PER4</accession>
<dbReference type="InterPro" id="IPR025997">
    <property type="entry name" value="SBP_2_dom"/>
</dbReference>
<comment type="caution">
    <text evidence="5">The sequence shown here is derived from an EMBL/GenBank/DDBJ whole genome shotgun (WGS) entry which is preliminary data.</text>
</comment>
<evidence type="ECO:0000256" key="3">
    <source>
        <dbReference type="SAM" id="Phobius"/>
    </source>
</evidence>
<sequence length="319" mass="35872">MKSSKKMFILVECILGCLLIGMIIFTVQKRQGQDLKRISVIIQNSDETQWSAFKYGLKMAAQDENVDVFIINPTQFQTAKEEMSAIQHEIDKGADALIIEPVADETLAEQLKKIKVPVLLLSELSAAPENTSKIPVAEPDHYEMGKRLVEELLKDNDGKLKQKKVGIFLSNNRSEAIKKREKGVQDALSETDAKICWVTEAGEDAKLLKQQEKVDYLFALDDRSLVEAGKAVKENEIYGSMIYGIGCSTEAAYYLDTGEAECLLVPDEFNVGYESLVELSHALKKMTYCVHGKVLSYTVLRKENLFSEKNQELLFKMSQ</sequence>
<comment type="similarity">
    <text evidence="2">Belongs to the bacterial solute-binding protein 2 family.</text>
</comment>
<dbReference type="PANTHER" id="PTHR30036">
    <property type="entry name" value="D-XYLOSE-BINDING PERIPLASMIC PROTEIN"/>
    <property type="match status" value="1"/>
</dbReference>